<sequence>MDLLQSFRSSVLDRPAITGYNGRGNEGAEAAKNHRDMELSEVRREGEDTIILGFGHLLYFHEDDSLSQDGVGFLVHKTFTSKVVAVSSVSSYLVVMESQIRVKSEMRLSMREAK</sequence>
<organism evidence="2 3">
    <name type="scientific">Euphydryas editha</name>
    <name type="common">Edith's checkerspot</name>
    <dbReference type="NCBI Taxonomy" id="104508"/>
    <lineage>
        <taxon>Eukaryota</taxon>
        <taxon>Metazoa</taxon>
        <taxon>Ecdysozoa</taxon>
        <taxon>Arthropoda</taxon>
        <taxon>Hexapoda</taxon>
        <taxon>Insecta</taxon>
        <taxon>Pterygota</taxon>
        <taxon>Neoptera</taxon>
        <taxon>Endopterygota</taxon>
        <taxon>Lepidoptera</taxon>
        <taxon>Glossata</taxon>
        <taxon>Ditrysia</taxon>
        <taxon>Papilionoidea</taxon>
        <taxon>Nymphalidae</taxon>
        <taxon>Nymphalinae</taxon>
        <taxon>Euphydryas</taxon>
    </lineage>
</organism>
<dbReference type="Proteomes" id="UP001153954">
    <property type="component" value="Unassembled WGS sequence"/>
</dbReference>
<keyword evidence="3" id="KW-1185">Reference proteome</keyword>
<evidence type="ECO:0000313" key="2">
    <source>
        <dbReference type="EMBL" id="CAH2087823.1"/>
    </source>
</evidence>
<protein>
    <submittedName>
        <fullName evidence="2">Uncharacterized protein</fullName>
    </submittedName>
</protein>
<name>A0AAU9TLI6_EUPED</name>
<proteinExistence type="predicted"/>
<comment type="caution">
    <text evidence="2">The sequence shown here is derived from an EMBL/GenBank/DDBJ whole genome shotgun (WGS) entry which is preliminary data.</text>
</comment>
<gene>
    <name evidence="2" type="ORF">EEDITHA_LOCUS4042</name>
</gene>
<feature type="region of interest" description="Disordered" evidence="1">
    <location>
        <begin position="18"/>
        <end position="37"/>
    </location>
</feature>
<accession>A0AAU9TLI6</accession>
<evidence type="ECO:0000313" key="3">
    <source>
        <dbReference type="Proteomes" id="UP001153954"/>
    </source>
</evidence>
<dbReference type="AlphaFoldDB" id="A0AAU9TLI6"/>
<evidence type="ECO:0000256" key="1">
    <source>
        <dbReference type="SAM" id="MobiDB-lite"/>
    </source>
</evidence>
<dbReference type="EMBL" id="CAKOGL010000007">
    <property type="protein sequence ID" value="CAH2087823.1"/>
    <property type="molecule type" value="Genomic_DNA"/>
</dbReference>
<reference evidence="2" key="1">
    <citation type="submission" date="2022-03" db="EMBL/GenBank/DDBJ databases">
        <authorList>
            <person name="Tunstrom K."/>
        </authorList>
    </citation>
    <scope>NUCLEOTIDE SEQUENCE</scope>
</reference>